<comment type="similarity">
    <text evidence="2">Belongs to the UPF0410 family.</text>
</comment>
<evidence type="ECO:0000313" key="8">
    <source>
        <dbReference type="EMBL" id="PZQ54699.1"/>
    </source>
</evidence>
<evidence type="ECO:0000256" key="2">
    <source>
        <dbReference type="ARBA" id="ARBA00011006"/>
    </source>
</evidence>
<reference evidence="8 9" key="1">
    <citation type="submission" date="2017-08" db="EMBL/GenBank/DDBJ databases">
        <title>Infants hospitalized years apart are colonized by the same room-sourced microbial strains.</title>
        <authorList>
            <person name="Brooks B."/>
            <person name="Olm M.R."/>
            <person name="Firek B.A."/>
            <person name="Baker R."/>
            <person name="Thomas B.C."/>
            <person name="Morowitz M.J."/>
            <person name="Banfield J.F."/>
        </authorList>
    </citation>
    <scope>NUCLEOTIDE SEQUENCE [LARGE SCALE GENOMIC DNA]</scope>
    <source>
        <strain evidence="8">S2_005_002_R2_33</strain>
    </source>
</reference>
<gene>
    <name evidence="8" type="ORF">DI555_11765</name>
</gene>
<dbReference type="AlphaFoldDB" id="A0A2W5NRK9"/>
<dbReference type="InterPro" id="IPR007341">
    <property type="entry name" value="Transgly_assoc"/>
</dbReference>
<organism evidence="8 9">
    <name type="scientific">Novosphingobium pentaromativorans</name>
    <dbReference type="NCBI Taxonomy" id="205844"/>
    <lineage>
        <taxon>Bacteria</taxon>
        <taxon>Pseudomonadati</taxon>
        <taxon>Pseudomonadota</taxon>
        <taxon>Alphaproteobacteria</taxon>
        <taxon>Sphingomonadales</taxon>
        <taxon>Sphingomonadaceae</taxon>
        <taxon>Novosphingobium</taxon>
    </lineage>
</organism>
<dbReference type="EMBL" id="QFPX01000008">
    <property type="protein sequence ID" value="PZQ54699.1"/>
    <property type="molecule type" value="Genomic_DNA"/>
</dbReference>
<protein>
    <submittedName>
        <fullName evidence="8">GlsB/YeaQ/YmgE family stress response membrane protein</fullName>
    </submittedName>
</protein>
<evidence type="ECO:0000256" key="7">
    <source>
        <dbReference type="SAM" id="Phobius"/>
    </source>
</evidence>
<feature type="transmembrane region" description="Helical" evidence="7">
    <location>
        <begin position="59"/>
        <end position="77"/>
    </location>
</feature>
<dbReference type="Pfam" id="PF04226">
    <property type="entry name" value="Transgly_assoc"/>
    <property type="match status" value="1"/>
</dbReference>
<evidence type="ECO:0000256" key="3">
    <source>
        <dbReference type="ARBA" id="ARBA00022475"/>
    </source>
</evidence>
<dbReference type="Proteomes" id="UP000249082">
    <property type="component" value="Unassembled WGS sequence"/>
</dbReference>
<evidence type="ECO:0000256" key="1">
    <source>
        <dbReference type="ARBA" id="ARBA00004651"/>
    </source>
</evidence>
<keyword evidence="6 7" id="KW-0472">Membrane</keyword>
<keyword evidence="3" id="KW-1003">Cell membrane</keyword>
<keyword evidence="4 7" id="KW-0812">Transmembrane</keyword>
<evidence type="ECO:0000256" key="4">
    <source>
        <dbReference type="ARBA" id="ARBA00022692"/>
    </source>
</evidence>
<evidence type="ECO:0000256" key="5">
    <source>
        <dbReference type="ARBA" id="ARBA00022989"/>
    </source>
</evidence>
<sequence length="81" mass="8406">MINIISAIISGLIIGVLARFFYPGAVDMGWIATILLGIGGSLIAGLVTTRGQADFQRAGCLASVIGAIVLIFIGRLLNISF</sequence>
<comment type="caution">
    <text evidence="8">The sequence shown here is derived from an EMBL/GenBank/DDBJ whole genome shotgun (WGS) entry which is preliminary data.</text>
</comment>
<dbReference type="PANTHER" id="PTHR33884">
    <property type="entry name" value="UPF0410 PROTEIN YMGE"/>
    <property type="match status" value="1"/>
</dbReference>
<feature type="transmembrane region" description="Helical" evidence="7">
    <location>
        <begin position="28"/>
        <end position="47"/>
    </location>
</feature>
<keyword evidence="5 7" id="KW-1133">Transmembrane helix</keyword>
<dbReference type="GO" id="GO:0005886">
    <property type="term" value="C:plasma membrane"/>
    <property type="evidence" value="ECO:0007669"/>
    <property type="project" value="UniProtKB-SubCell"/>
</dbReference>
<comment type="subcellular location">
    <subcellularLocation>
        <location evidence="1">Cell membrane</location>
        <topology evidence="1">Multi-pass membrane protein</topology>
    </subcellularLocation>
</comment>
<proteinExistence type="inferred from homology"/>
<evidence type="ECO:0000256" key="6">
    <source>
        <dbReference type="ARBA" id="ARBA00023136"/>
    </source>
</evidence>
<evidence type="ECO:0000313" key="9">
    <source>
        <dbReference type="Proteomes" id="UP000249082"/>
    </source>
</evidence>
<accession>A0A2W5NRK9</accession>
<dbReference type="PANTHER" id="PTHR33884:SF3">
    <property type="entry name" value="UPF0410 PROTEIN YMGE"/>
    <property type="match status" value="1"/>
</dbReference>
<name>A0A2W5NRK9_9SPHN</name>